<dbReference type="GO" id="GO:0016879">
    <property type="term" value="F:ligase activity, forming carbon-nitrogen bonds"/>
    <property type="evidence" value="ECO:0007669"/>
    <property type="project" value="UniProtKB-UniRule"/>
</dbReference>
<comment type="similarity">
    <text evidence="3">Belongs to the TmcAL family.</text>
</comment>
<evidence type="ECO:0000256" key="3">
    <source>
        <dbReference type="HAMAP-Rule" id="MF_01539"/>
    </source>
</evidence>
<dbReference type="GO" id="GO:0005737">
    <property type="term" value="C:cytoplasm"/>
    <property type="evidence" value="ECO:0007669"/>
    <property type="project" value="UniProtKB-SubCell"/>
</dbReference>
<dbReference type="NCBIfam" id="NF010191">
    <property type="entry name" value="PRK13670.1"/>
    <property type="match status" value="1"/>
</dbReference>
<dbReference type="PANTHER" id="PTHR37825">
    <property type="entry name" value="TRNA(MET) CYTIDINE ACETATE LIGASE"/>
    <property type="match status" value="1"/>
</dbReference>
<name>A0A0R1W7X1_9LACO</name>
<evidence type="ECO:0000313" key="4">
    <source>
        <dbReference type="EMBL" id="KRM11302.1"/>
    </source>
</evidence>
<dbReference type="PATRIC" id="fig|1423735.3.peg.1111"/>
<accession>A0A0R1W7X1</accession>
<keyword evidence="3" id="KW-0547">Nucleotide-binding</keyword>
<feature type="binding site" evidence="3">
    <location>
        <begin position="10"/>
        <end position="23"/>
    </location>
    <ligand>
        <name>ATP</name>
        <dbReference type="ChEBI" id="CHEBI:30616"/>
    </ligand>
</feature>
<feature type="binding site" evidence="3">
    <location>
        <position position="156"/>
    </location>
    <ligand>
        <name>ATP</name>
        <dbReference type="ChEBI" id="CHEBI:30616"/>
    </ligand>
</feature>
<organism evidence="4 5">
    <name type="scientific">Lapidilactobacillus concavus DSM 17758</name>
    <dbReference type="NCBI Taxonomy" id="1423735"/>
    <lineage>
        <taxon>Bacteria</taxon>
        <taxon>Bacillati</taxon>
        <taxon>Bacillota</taxon>
        <taxon>Bacilli</taxon>
        <taxon>Lactobacillales</taxon>
        <taxon>Lactobacillaceae</taxon>
        <taxon>Lapidilactobacillus</taxon>
    </lineage>
</organism>
<reference evidence="4 5" key="1">
    <citation type="journal article" date="2015" name="Genome Announc.">
        <title>Expanding the biotechnology potential of lactobacilli through comparative genomics of 213 strains and associated genera.</title>
        <authorList>
            <person name="Sun Z."/>
            <person name="Harris H.M."/>
            <person name="McCann A."/>
            <person name="Guo C."/>
            <person name="Argimon S."/>
            <person name="Zhang W."/>
            <person name="Yang X."/>
            <person name="Jeffery I.B."/>
            <person name="Cooney J.C."/>
            <person name="Kagawa T.F."/>
            <person name="Liu W."/>
            <person name="Song Y."/>
            <person name="Salvetti E."/>
            <person name="Wrobel A."/>
            <person name="Rasinkangas P."/>
            <person name="Parkhill J."/>
            <person name="Rea M.C."/>
            <person name="O'Sullivan O."/>
            <person name="Ritari J."/>
            <person name="Douillard F.P."/>
            <person name="Paul Ross R."/>
            <person name="Yang R."/>
            <person name="Briner A.E."/>
            <person name="Felis G.E."/>
            <person name="de Vos W.M."/>
            <person name="Barrangou R."/>
            <person name="Klaenhammer T.R."/>
            <person name="Caufield P.W."/>
            <person name="Cui Y."/>
            <person name="Zhang H."/>
            <person name="O'Toole P.W."/>
        </authorList>
    </citation>
    <scope>NUCLEOTIDE SEQUENCE [LARGE SCALE GENOMIC DNA]</scope>
    <source>
        <strain evidence="4 5">DSM 17758</strain>
    </source>
</reference>
<dbReference type="InterPro" id="IPR008513">
    <property type="entry name" value="tRNA(Met)_cyd_acetate_ligase"/>
</dbReference>
<evidence type="ECO:0000256" key="1">
    <source>
        <dbReference type="ARBA" id="ARBA00022598"/>
    </source>
</evidence>
<dbReference type="Pfam" id="PF05636">
    <property type="entry name" value="HIGH_NTase1"/>
    <property type="match status" value="1"/>
</dbReference>
<feature type="binding site" evidence="3">
    <location>
        <begin position="181"/>
        <end position="182"/>
    </location>
    <ligand>
        <name>ATP</name>
        <dbReference type="ChEBI" id="CHEBI:30616"/>
    </ligand>
</feature>
<comment type="catalytic activity">
    <reaction evidence="3">
        <text>cytidine(34) in elongator tRNA(Met) + acetate + ATP = N(4)-acetylcytidine(34) in elongator tRNA(Met) + AMP + diphosphate</text>
        <dbReference type="Rhea" id="RHEA:58144"/>
        <dbReference type="Rhea" id="RHEA-COMP:10693"/>
        <dbReference type="Rhea" id="RHEA-COMP:10694"/>
        <dbReference type="ChEBI" id="CHEBI:30089"/>
        <dbReference type="ChEBI" id="CHEBI:30616"/>
        <dbReference type="ChEBI" id="CHEBI:33019"/>
        <dbReference type="ChEBI" id="CHEBI:74900"/>
        <dbReference type="ChEBI" id="CHEBI:82748"/>
        <dbReference type="ChEBI" id="CHEBI:456215"/>
    </reaction>
</comment>
<keyword evidence="3" id="KW-0067">ATP-binding</keyword>
<comment type="function">
    <text evidence="3">Catalyzes the formation of N(4)-acetylcytidine (ac(4)C) at the wobble position of elongator tRNA(Met), using acetate and ATP as substrates. First activates an acetate ion to form acetyladenylate (Ac-AMP) and then transfers the acetyl group to tRNA to form ac(4)C34.</text>
</comment>
<keyword evidence="1 3" id="KW-0436">Ligase</keyword>
<keyword evidence="2 3" id="KW-0819">tRNA processing</keyword>
<dbReference type="PANTHER" id="PTHR37825:SF1">
    <property type="entry name" value="TRNA(MET) CYTIDINE ACETATE LIGASE"/>
    <property type="match status" value="1"/>
</dbReference>
<keyword evidence="5" id="KW-1185">Reference proteome</keyword>
<dbReference type="GO" id="GO:0005524">
    <property type="term" value="F:ATP binding"/>
    <property type="evidence" value="ECO:0007669"/>
    <property type="project" value="UniProtKB-KW"/>
</dbReference>
<dbReference type="EC" id="6.3.4.-" evidence="3"/>
<dbReference type="Gene3D" id="3.40.50.620">
    <property type="entry name" value="HUPs"/>
    <property type="match status" value="1"/>
</dbReference>
<dbReference type="AlphaFoldDB" id="A0A0R1W7X1"/>
<evidence type="ECO:0000313" key="5">
    <source>
        <dbReference type="Proteomes" id="UP000051315"/>
    </source>
</evidence>
<feature type="binding site" evidence="3">
    <location>
        <position position="104"/>
    </location>
    <ligand>
        <name>ATP</name>
        <dbReference type="ChEBI" id="CHEBI:30616"/>
    </ligand>
</feature>
<comment type="caution">
    <text evidence="4">The sequence shown here is derived from an EMBL/GenBank/DDBJ whole genome shotgun (WGS) entry which is preliminary data.</text>
</comment>
<dbReference type="STRING" id="1423735.FC15_GL001069"/>
<dbReference type="Proteomes" id="UP000051315">
    <property type="component" value="Unassembled WGS sequence"/>
</dbReference>
<dbReference type="EMBL" id="AZFX01000029">
    <property type="protein sequence ID" value="KRM11302.1"/>
    <property type="molecule type" value="Genomic_DNA"/>
</dbReference>
<keyword evidence="3" id="KW-0694">RNA-binding</keyword>
<dbReference type="SUPFAM" id="SSF52374">
    <property type="entry name" value="Nucleotidylyl transferase"/>
    <property type="match status" value="1"/>
</dbReference>
<keyword evidence="3" id="KW-0820">tRNA-binding</keyword>
<dbReference type="GO" id="GO:0006400">
    <property type="term" value="P:tRNA modification"/>
    <property type="evidence" value="ECO:0007669"/>
    <property type="project" value="UniProtKB-UniRule"/>
</dbReference>
<sequence>MIGMKACGIIAEYNPFHNGHAYLLKAARAQSGADALVVVMSGNYVQRGEPAIVDKWHRARTALQHGADLVIELPFIVAGQPADRFAAGALQLLEALGCETLAFGVEKAANDFQTLLAKISSDLVLPQFEVDYTKTYATQWNDFIEAQIGHRIEQPNQLLALSYALANRELKSPLKMLPIERIGVAHDAVQSSDQFASASTIRRLLLSNQLDQAQRFVPYGLNELGQRWMSWSDFWPYLHYFLNVSSPDCLSSIYQMSEGLEYRFWEQNLQSTSFDDFLKRVKSKRYTYSRLRRLALYTLLQTTATEMKLDSAALQPVRVLGFSSIGQAYLHDVRKTIAPQLITRVTAELGKRDGVLGTQVRVDRLIEQVTGVEQNFHQRVLMMT</sequence>
<protein>
    <recommendedName>
        <fullName evidence="3">tRNA(Met) cytidine acetate ligase</fullName>
        <ecNumber evidence="3">6.3.4.-</ecNumber>
    </recommendedName>
</protein>
<proteinExistence type="inferred from homology"/>
<dbReference type="InterPro" id="IPR014729">
    <property type="entry name" value="Rossmann-like_a/b/a_fold"/>
</dbReference>
<keyword evidence="3" id="KW-0963">Cytoplasm</keyword>
<dbReference type="HAMAP" id="MF_01539">
    <property type="entry name" value="TmcAL"/>
    <property type="match status" value="1"/>
</dbReference>
<gene>
    <name evidence="3" type="primary">tmcAL</name>
    <name evidence="4" type="ORF">FC15_GL001069</name>
</gene>
<comment type="subcellular location">
    <subcellularLocation>
        <location evidence="3">Cytoplasm</location>
    </subcellularLocation>
</comment>
<dbReference type="GO" id="GO:0000049">
    <property type="term" value="F:tRNA binding"/>
    <property type="evidence" value="ECO:0007669"/>
    <property type="project" value="UniProtKB-KW"/>
</dbReference>
<evidence type="ECO:0000256" key="2">
    <source>
        <dbReference type="ARBA" id="ARBA00022694"/>
    </source>
</evidence>